<dbReference type="Gene3D" id="3.50.50.60">
    <property type="entry name" value="FAD/NAD(P)-binding domain"/>
    <property type="match status" value="1"/>
</dbReference>
<dbReference type="VEuPathDB" id="MicrosporidiaDB:NAPIS_ORF01814"/>
<dbReference type="AlphaFoldDB" id="T0MI13"/>
<dbReference type="Pfam" id="PF00996">
    <property type="entry name" value="GDI"/>
    <property type="match status" value="1"/>
</dbReference>
<dbReference type="GO" id="GO:0016740">
    <property type="term" value="F:transferase activity"/>
    <property type="evidence" value="ECO:0007669"/>
    <property type="project" value="UniProtKB-KW"/>
</dbReference>
<dbReference type="GO" id="GO:0005737">
    <property type="term" value="C:cytoplasm"/>
    <property type="evidence" value="ECO:0007669"/>
    <property type="project" value="TreeGrafter"/>
</dbReference>
<dbReference type="Proteomes" id="UP000053780">
    <property type="component" value="Unassembled WGS sequence"/>
</dbReference>
<dbReference type="InterPro" id="IPR018203">
    <property type="entry name" value="GDP_dissociation_inhibitor"/>
</dbReference>
<protein>
    <submittedName>
        <fullName evidence="2">Rab protein geranylgeranyltransferase subunit a</fullName>
    </submittedName>
</protein>
<evidence type="ECO:0000256" key="1">
    <source>
        <dbReference type="ARBA" id="ARBA00005593"/>
    </source>
</evidence>
<dbReference type="OrthoDB" id="2195620at2759"/>
<gene>
    <name evidence="2" type="ORF">NAPIS_ORF01814</name>
</gene>
<name>T0MI13_9MICR</name>
<keyword evidence="3" id="KW-1185">Reference proteome</keyword>
<evidence type="ECO:0000313" key="3">
    <source>
        <dbReference type="Proteomes" id="UP000053780"/>
    </source>
</evidence>
<evidence type="ECO:0000313" key="2">
    <source>
        <dbReference type="EMBL" id="EQB60615.1"/>
    </source>
</evidence>
<dbReference type="Gene3D" id="1.10.405.10">
    <property type="entry name" value="Guanine Nucleotide Dissociation Inhibitor, domain 1"/>
    <property type="match status" value="1"/>
</dbReference>
<reference evidence="2 3" key="1">
    <citation type="journal article" date="2013" name="BMC Genomics">
        <title>Genome sequencing and comparative genomics of honey bee microsporidia, Nosema apis reveal novel insights into host-parasite interactions.</title>
        <authorList>
            <person name="Chen Yp."/>
            <person name="Pettis J.S."/>
            <person name="Zhao Y."/>
            <person name="Liu X."/>
            <person name="Tallon L.J."/>
            <person name="Sadzewicz L.D."/>
            <person name="Li R."/>
            <person name="Zheng H."/>
            <person name="Huang S."/>
            <person name="Zhang X."/>
            <person name="Hamilton M.C."/>
            <person name="Pernal S.F."/>
            <person name="Melathopoulos A.P."/>
            <person name="Yan X."/>
            <person name="Evans J.D."/>
        </authorList>
    </citation>
    <scope>NUCLEOTIDE SEQUENCE [LARGE SCALE GENOMIC DNA]</scope>
    <source>
        <strain evidence="2 3">BRL 01</strain>
    </source>
</reference>
<dbReference type="SUPFAM" id="SSF51905">
    <property type="entry name" value="FAD/NAD(P)-binding domain"/>
    <property type="match status" value="1"/>
</dbReference>
<dbReference type="GO" id="GO:0016192">
    <property type="term" value="P:vesicle-mediated transport"/>
    <property type="evidence" value="ECO:0007669"/>
    <property type="project" value="TreeGrafter"/>
</dbReference>
<dbReference type="InterPro" id="IPR036188">
    <property type="entry name" value="FAD/NAD-bd_sf"/>
</dbReference>
<keyword evidence="2" id="KW-0808">Transferase</keyword>
<proteinExistence type="inferred from homology"/>
<comment type="similarity">
    <text evidence="1">Belongs to the Rab GDI family.</text>
</comment>
<dbReference type="GO" id="GO:0005092">
    <property type="term" value="F:GDP-dissociation inhibitor activity"/>
    <property type="evidence" value="ECO:0007669"/>
    <property type="project" value="InterPro"/>
</dbReference>
<dbReference type="GO" id="GO:0007264">
    <property type="term" value="P:small GTPase-mediated signal transduction"/>
    <property type="evidence" value="ECO:0007669"/>
    <property type="project" value="InterPro"/>
</dbReference>
<organism evidence="2 3">
    <name type="scientific">Vairimorpha apis BRL 01</name>
    <dbReference type="NCBI Taxonomy" id="1037528"/>
    <lineage>
        <taxon>Eukaryota</taxon>
        <taxon>Fungi</taxon>
        <taxon>Fungi incertae sedis</taxon>
        <taxon>Microsporidia</taxon>
        <taxon>Nosematidae</taxon>
        <taxon>Vairimorpha</taxon>
    </lineage>
</organism>
<dbReference type="EMBL" id="KE647267">
    <property type="protein sequence ID" value="EQB60615.1"/>
    <property type="molecule type" value="Genomic_DNA"/>
</dbReference>
<dbReference type="Gene3D" id="3.30.519.10">
    <property type="entry name" value="Guanine Nucleotide Dissociation Inhibitor, domain 2"/>
    <property type="match status" value="1"/>
</dbReference>
<dbReference type="PANTHER" id="PTHR11787">
    <property type="entry name" value="RAB GDP-DISSOCIATION INHIBITOR"/>
    <property type="match status" value="1"/>
</dbReference>
<dbReference type="HOGENOM" id="CLU_765103_0_0_1"/>
<accession>T0MI13</accession>
<sequence length="337" mass="40228">MIYSFFDLAFEGTSIEDLLQTSKFNNQSIIVFDKQNEYGSTFSDIQNLKDNLQVKNLQVFKNNSKIIFELDMKFLSSSDELVKIIDKSGINEFLNFVVVKKRYYVDNDQIYLVPQTIKELIECEWLNIMEKYYISKYLKKEISFEIMENNLKYKTKEIFSIMLHSIQNDFYYPVYGYKEISELLSRSLAINNVAFILDKNISIKIKDELNNQNKNLISDDKLNYKFKISRKSDIIFCKNLYTKKLQNVKKYVRILNIKNNVFKEMSFGFINYNCCKFNFFIVDSNSKCCKEGTYILYIFSEFTKINNNICQMLKFKNDDILFDISFEIYKSKHEFFT</sequence>